<dbReference type="AlphaFoldDB" id="A0A9Q1DZK6"/>
<keyword evidence="2" id="KW-1185">Reference proteome</keyword>
<gene>
    <name evidence="1" type="ORF">COCON_G00035700</name>
</gene>
<accession>A0A9Q1DZK6</accession>
<proteinExistence type="predicted"/>
<dbReference type="Proteomes" id="UP001152803">
    <property type="component" value="Unassembled WGS sequence"/>
</dbReference>
<sequence>MPQCQCLWGQRSKVRDQAEQLTGCQQGGDGWGAPRLRLRLGLGGFRKQKTLRSACSPLSHLTAYLLLYDVLFFPSQVMSVYDHSEYTITSSNNNIYIVLIILAQTKYIYISNAP</sequence>
<protein>
    <submittedName>
        <fullName evidence="1">Uncharacterized protein</fullName>
    </submittedName>
</protein>
<name>A0A9Q1DZK6_CONCO</name>
<dbReference type="EMBL" id="JAFJMO010000002">
    <property type="protein sequence ID" value="KAJ8284720.1"/>
    <property type="molecule type" value="Genomic_DNA"/>
</dbReference>
<comment type="caution">
    <text evidence="1">The sequence shown here is derived from an EMBL/GenBank/DDBJ whole genome shotgun (WGS) entry which is preliminary data.</text>
</comment>
<evidence type="ECO:0000313" key="2">
    <source>
        <dbReference type="Proteomes" id="UP001152803"/>
    </source>
</evidence>
<evidence type="ECO:0000313" key="1">
    <source>
        <dbReference type="EMBL" id="KAJ8284720.1"/>
    </source>
</evidence>
<organism evidence="1 2">
    <name type="scientific">Conger conger</name>
    <name type="common">Conger eel</name>
    <name type="synonym">Muraena conger</name>
    <dbReference type="NCBI Taxonomy" id="82655"/>
    <lineage>
        <taxon>Eukaryota</taxon>
        <taxon>Metazoa</taxon>
        <taxon>Chordata</taxon>
        <taxon>Craniata</taxon>
        <taxon>Vertebrata</taxon>
        <taxon>Euteleostomi</taxon>
        <taxon>Actinopterygii</taxon>
        <taxon>Neopterygii</taxon>
        <taxon>Teleostei</taxon>
        <taxon>Anguilliformes</taxon>
        <taxon>Congridae</taxon>
        <taxon>Conger</taxon>
    </lineage>
</organism>
<reference evidence="1" key="1">
    <citation type="journal article" date="2023" name="Science">
        <title>Genome structures resolve the early diversification of teleost fishes.</title>
        <authorList>
            <person name="Parey E."/>
            <person name="Louis A."/>
            <person name="Montfort J."/>
            <person name="Bouchez O."/>
            <person name="Roques C."/>
            <person name="Iampietro C."/>
            <person name="Lluch J."/>
            <person name="Castinel A."/>
            <person name="Donnadieu C."/>
            <person name="Desvignes T."/>
            <person name="Floi Bucao C."/>
            <person name="Jouanno E."/>
            <person name="Wen M."/>
            <person name="Mejri S."/>
            <person name="Dirks R."/>
            <person name="Jansen H."/>
            <person name="Henkel C."/>
            <person name="Chen W.J."/>
            <person name="Zahm M."/>
            <person name="Cabau C."/>
            <person name="Klopp C."/>
            <person name="Thompson A.W."/>
            <person name="Robinson-Rechavi M."/>
            <person name="Braasch I."/>
            <person name="Lecointre G."/>
            <person name="Bobe J."/>
            <person name="Postlethwait J.H."/>
            <person name="Berthelot C."/>
            <person name="Roest Crollius H."/>
            <person name="Guiguen Y."/>
        </authorList>
    </citation>
    <scope>NUCLEOTIDE SEQUENCE</scope>
    <source>
        <strain evidence="1">Concon-B</strain>
    </source>
</reference>